<proteinExistence type="predicted"/>
<gene>
    <name evidence="1" type="ORF">CFter6_4580</name>
</gene>
<evidence type="ECO:0000313" key="1">
    <source>
        <dbReference type="EMBL" id="AMO97170.1"/>
    </source>
</evidence>
<organism evidence="1">
    <name type="scientific">Collimonas fungivorans</name>
    <dbReference type="NCBI Taxonomy" id="158899"/>
    <lineage>
        <taxon>Bacteria</taxon>
        <taxon>Pseudomonadati</taxon>
        <taxon>Pseudomonadota</taxon>
        <taxon>Betaproteobacteria</taxon>
        <taxon>Burkholderiales</taxon>
        <taxon>Oxalobacteraceae</taxon>
        <taxon>Collimonas</taxon>
    </lineage>
</organism>
<dbReference type="EMBL" id="CP013232">
    <property type="protein sequence ID" value="AMO97170.1"/>
    <property type="molecule type" value="Genomic_DNA"/>
</dbReference>
<name>A0A127PH82_9BURK</name>
<reference evidence="1 2" key="1">
    <citation type="submission" date="2015-11" db="EMBL/GenBank/DDBJ databases">
        <title>Exploring the genomic traits of fungus-feeding bacterial genus Collimonas.</title>
        <authorList>
            <person name="Song C."/>
            <person name="Schmidt R."/>
            <person name="de Jager V."/>
            <person name="Krzyzanowska D."/>
            <person name="Jongedijk E."/>
            <person name="Cankar K."/>
            <person name="Beekwilder J."/>
            <person name="van Veen A."/>
            <person name="de Boer W."/>
            <person name="van Veen J.A."/>
            <person name="Garbeva P."/>
        </authorList>
    </citation>
    <scope>NUCLEOTIDE SEQUENCE [LARGE SCALE GENOMIC DNA]</scope>
    <source>
        <strain evidence="1 2">Ter6</strain>
    </source>
</reference>
<protein>
    <submittedName>
        <fullName evidence="1">Uncharacterized protein</fullName>
    </submittedName>
</protein>
<dbReference type="Proteomes" id="UP000072421">
    <property type="component" value="Chromosome"/>
</dbReference>
<evidence type="ECO:0000313" key="2">
    <source>
        <dbReference type="Proteomes" id="UP000072421"/>
    </source>
</evidence>
<sequence length="42" mass="4978">MDFCEHGFVWWGQRNGGGNRRENHTNFPAIHLVPLWKCDGFF</sequence>
<accession>A0A127PH82</accession>
<dbReference type="AlphaFoldDB" id="A0A127PH82"/>